<protein>
    <recommendedName>
        <fullName evidence="5">Cyclin-dependent protein kinase inhibitor SMR1</fullName>
    </recommendedName>
</protein>
<evidence type="ECO:0000313" key="4">
    <source>
        <dbReference type="Proteomes" id="UP000298416"/>
    </source>
</evidence>
<dbReference type="GO" id="GO:0004860">
    <property type="term" value="F:protein kinase inhibitor activity"/>
    <property type="evidence" value="ECO:0007669"/>
    <property type="project" value="UniProtKB-KW"/>
</dbReference>
<evidence type="ECO:0000256" key="1">
    <source>
        <dbReference type="ARBA" id="ARBA00023013"/>
    </source>
</evidence>
<organism evidence="3">
    <name type="scientific">Salvia splendens</name>
    <name type="common">Scarlet sage</name>
    <dbReference type="NCBI Taxonomy" id="180675"/>
    <lineage>
        <taxon>Eukaryota</taxon>
        <taxon>Viridiplantae</taxon>
        <taxon>Streptophyta</taxon>
        <taxon>Embryophyta</taxon>
        <taxon>Tracheophyta</taxon>
        <taxon>Spermatophyta</taxon>
        <taxon>Magnoliopsida</taxon>
        <taxon>eudicotyledons</taxon>
        <taxon>Gunneridae</taxon>
        <taxon>Pentapetalae</taxon>
        <taxon>asterids</taxon>
        <taxon>lamiids</taxon>
        <taxon>Lamiales</taxon>
        <taxon>Lamiaceae</taxon>
        <taxon>Nepetoideae</taxon>
        <taxon>Mentheae</taxon>
        <taxon>Salviinae</taxon>
        <taxon>Salvia</taxon>
        <taxon>Salvia subgen. Calosphace</taxon>
        <taxon>core Calosphace</taxon>
    </lineage>
</organism>
<gene>
    <name evidence="3" type="ORF">SASPL_125422</name>
</gene>
<dbReference type="InterPro" id="IPR040389">
    <property type="entry name" value="SMR"/>
</dbReference>
<keyword evidence="2" id="KW-0131">Cell cycle</keyword>
<name>A0A8X8ZQ48_SALSN</name>
<sequence>MSADLELTLPIIKLRNSTSEIGRDDLNHEEICRSEEEEEGCQTPRSPRHMIPAVLRCPPAPKKKRRAAACKRRLFELDFFEVVAREEVDSFFRGVQVNSCNGVGSTKRNCFL</sequence>
<dbReference type="EMBL" id="PNBA02000009">
    <property type="protein sequence ID" value="KAG6412736.1"/>
    <property type="molecule type" value="Genomic_DNA"/>
</dbReference>
<keyword evidence="1" id="KW-0649">Protein kinase inhibitor</keyword>
<reference evidence="3" key="2">
    <citation type="submission" date="2020-08" db="EMBL/GenBank/DDBJ databases">
        <title>Plant Genome Project.</title>
        <authorList>
            <person name="Zhang R.-G."/>
        </authorList>
    </citation>
    <scope>NUCLEOTIDE SEQUENCE</scope>
    <source>
        <strain evidence="3">Huo1</strain>
        <tissue evidence="3">Leaf</tissue>
    </source>
</reference>
<accession>A0A8X8ZQ48</accession>
<dbReference type="AlphaFoldDB" id="A0A8X8ZQ48"/>
<evidence type="ECO:0008006" key="5">
    <source>
        <dbReference type="Google" id="ProtNLM"/>
    </source>
</evidence>
<dbReference type="PANTHER" id="PTHR33142:SF89">
    <property type="entry name" value="CYCLIN-DEPENDENT PROTEIN KINASE INHIBITOR SMR2"/>
    <property type="match status" value="1"/>
</dbReference>
<dbReference type="PANTHER" id="PTHR33142">
    <property type="entry name" value="CYCLIN-DEPENDENT PROTEIN KINASE INHIBITOR SMR13"/>
    <property type="match status" value="1"/>
</dbReference>
<proteinExistence type="predicted"/>
<keyword evidence="4" id="KW-1185">Reference proteome</keyword>
<reference evidence="3" key="1">
    <citation type="submission" date="2018-01" db="EMBL/GenBank/DDBJ databases">
        <authorList>
            <person name="Mao J.F."/>
        </authorList>
    </citation>
    <scope>NUCLEOTIDE SEQUENCE</scope>
    <source>
        <strain evidence="3">Huo1</strain>
        <tissue evidence="3">Leaf</tissue>
    </source>
</reference>
<dbReference type="Proteomes" id="UP000298416">
    <property type="component" value="Unassembled WGS sequence"/>
</dbReference>
<evidence type="ECO:0000313" key="3">
    <source>
        <dbReference type="EMBL" id="KAG6412736.1"/>
    </source>
</evidence>
<evidence type="ECO:0000256" key="2">
    <source>
        <dbReference type="ARBA" id="ARBA00023306"/>
    </source>
</evidence>
<comment type="caution">
    <text evidence="3">The sequence shown here is derived from an EMBL/GenBank/DDBJ whole genome shotgun (WGS) entry which is preliminary data.</text>
</comment>
<dbReference type="GO" id="GO:0032875">
    <property type="term" value="P:regulation of DNA endoreduplication"/>
    <property type="evidence" value="ECO:0007669"/>
    <property type="project" value="InterPro"/>
</dbReference>